<evidence type="ECO:0000313" key="3">
    <source>
        <dbReference type="Proteomes" id="UP000245946"/>
    </source>
</evidence>
<protein>
    <submittedName>
        <fullName evidence="2">Uncharacterized protein</fullName>
    </submittedName>
</protein>
<feature type="region of interest" description="Disordered" evidence="1">
    <location>
        <begin position="144"/>
        <end position="163"/>
    </location>
</feature>
<dbReference type="RefSeq" id="XP_025598485.1">
    <property type="nucleotide sequence ID" value="XM_025742344.1"/>
</dbReference>
<dbReference type="EMBL" id="KZ819292">
    <property type="protein sequence ID" value="PWN98206.1"/>
    <property type="molecule type" value="Genomic_DNA"/>
</dbReference>
<dbReference type="AlphaFoldDB" id="A0A316ZA82"/>
<dbReference type="GeneID" id="37269888"/>
<reference evidence="2 3" key="1">
    <citation type="journal article" date="2018" name="Mol. Biol. Evol.">
        <title>Broad Genomic Sampling Reveals a Smut Pathogenic Ancestry of the Fungal Clade Ustilaginomycotina.</title>
        <authorList>
            <person name="Kijpornyongpan T."/>
            <person name="Mondo S.J."/>
            <person name="Barry K."/>
            <person name="Sandor L."/>
            <person name="Lee J."/>
            <person name="Lipzen A."/>
            <person name="Pangilinan J."/>
            <person name="LaButti K."/>
            <person name="Hainaut M."/>
            <person name="Henrissat B."/>
            <person name="Grigoriev I.V."/>
            <person name="Spatafora J.W."/>
            <person name="Aime M.C."/>
        </authorList>
    </citation>
    <scope>NUCLEOTIDE SEQUENCE [LARGE SCALE GENOMIC DNA]</scope>
    <source>
        <strain evidence="2 3">MCA 4186</strain>
    </source>
</reference>
<gene>
    <name evidence="2" type="ORF">FA09DRAFT_329822</name>
</gene>
<sequence length="252" mass="27049">MRSAGTRRGISLGVRAPAPTPRSWGRLPIPGPLLLRFSVRRMPLSLRCCLPASCTAPAVHYAGPSWPLHRDVLRPICKEARSGLHAVTSAAALVCRAKYGPLLLQEATFDVDERGVSAVHIERGPPSQSSLPWWAARRGCTGPGEHPLHSRPASVEGPSPVDDSSRLLRRITRSSLKPHASERTVSDDLLLTGPDDNLPAACHMSAKQSRLGRGTSARSMLLACLSRAIVWAKQSIEKACPSSAARSRGTTT</sequence>
<dbReference type="Proteomes" id="UP000245946">
    <property type="component" value="Unassembled WGS sequence"/>
</dbReference>
<keyword evidence="3" id="KW-1185">Reference proteome</keyword>
<accession>A0A316ZA82</accession>
<evidence type="ECO:0000256" key="1">
    <source>
        <dbReference type="SAM" id="MobiDB-lite"/>
    </source>
</evidence>
<evidence type="ECO:0000313" key="2">
    <source>
        <dbReference type="EMBL" id="PWN98206.1"/>
    </source>
</evidence>
<name>A0A316ZA82_9BASI</name>
<proteinExistence type="predicted"/>
<organism evidence="2 3">
    <name type="scientific">Tilletiopsis washingtonensis</name>
    <dbReference type="NCBI Taxonomy" id="58919"/>
    <lineage>
        <taxon>Eukaryota</taxon>
        <taxon>Fungi</taxon>
        <taxon>Dikarya</taxon>
        <taxon>Basidiomycota</taxon>
        <taxon>Ustilaginomycotina</taxon>
        <taxon>Exobasidiomycetes</taxon>
        <taxon>Entylomatales</taxon>
        <taxon>Entylomatales incertae sedis</taxon>
        <taxon>Tilletiopsis</taxon>
    </lineage>
</organism>